<name>A0A1G7MR15_THETY</name>
<dbReference type="InterPro" id="IPR043129">
    <property type="entry name" value="ATPase_NBD"/>
</dbReference>
<evidence type="ECO:0000313" key="4">
    <source>
        <dbReference type="Proteomes" id="UP000183404"/>
    </source>
</evidence>
<dbReference type="Gene3D" id="3.30.420.40">
    <property type="match status" value="2"/>
</dbReference>
<evidence type="ECO:0000313" key="3">
    <source>
        <dbReference type="EMBL" id="SDF64164.1"/>
    </source>
</evidence>
<dbReference type="InterPro" id="IPR040607">
    <property type="entry name" value="ALP_N"/>
</dbReference>
<gene>
    <name evidence="3" type="ORF">SAMN04244560_01007</name>
</gene>
<feature type="domain" description="Actin-like protein N-terminal" evidence="1">
    <location>
        <begin position="4"/>
        <end position="164"/>
    </location>
</feature>
<dbReference type="Pfam" id="PF17989">
    <property type="entry name" value="ALP_N"/>
    <property type="match status" value="1"/>
</dbReference>
<protein>
    <submittedName>
        <fullName evidence="3">Plasmid segregation protein ParM</fullName>
    </submittedName>
</protein>
<evidence type="ECO:0000259" key="1">
    <source>
        <dbReference type="Pfam" id="PF17989"/>
    </source>
</evidence>
<evidence type="ECO:0000259" key="2">
    <source>
        <dbReference type="Pfam" id="PF21522"/>
    </source>
</evidence>
<sequence length="337" mass="37958">MHLGLDVGYGYTKGISGQNKRVLFPSVVARGFERAIDPFLKEDTDIIKNLYVKITTDDSSSSGYYYIGELAQRSSPFSVFDLNAHRVEIAETKILMAAASALLVDKDTAEFKVVTGLPLKQYKAQKDAFMGQIKNFEAVVEFPDYNIKRVIKFTDVNVFPQAAGAVYTALTMPNVYDYFIKNTYIVLVDIGFKTSDFATFYYNGKLDFIPDLSNTIDIGISRVLNFIDKIYTQKTGANADLETLMTIIREGRIYYRRKFIDFTNELNELKKETFQAVMKAVLNTLGDKYERISTVFVAGGGAVDLFMQLKDAHYKLVVIPDPQFANAKGFLKVAQSM</sequence>
<dbReference type="AlphaFoldDB" id="A0A1G7MR15"/>
<dbReference type="SUPFAM" id="SSF53067">
    <property type="entry name" value="Actin-like ATPase domain"/>
    <property type="match status" value="2"/>
</dbReference>
<reference evidence="3 4" key="1">
    <citation type="submission" date="2016-10" db="EMBL/GenBank/DDBJ databases">
        <authorList>
            <person name="de Groot N.N."/>
        </authorList>
    </citation>
    <scope>NUCLEOTIDE SEQUENCE [LARGE SCALE GENOMIC DNA]</scope>
    <source>
        <strain evidence="3 4">DSM 569</strain>
    </source>
</reference>
<dbReference type="InterPro" id="IPR049067">
    <property type="entry name" value="MreB-like_C"/>
</dbReference>
<feature type="domain" description="Actin homologue MreB-like C-terminal" evidence="2">
    <location>
        <begin position="187"/>
        <end position="310"/>
    </location>
</feature>
<proteinExistence type="predicted"/>
<dbReference type="RefSeq" id="WP_074592415.1">
    <property type="nucleotide sequence ID" value="NZ_FNBS01000019.1"/>
</dbReference>
<accession>A0A1G7MR15</accession>
<dbReference type="Pfam" id="PF21522">
    <property type="entry name" value="MreB-like_C"/>
    <property type="match status" value="1"/>
</dbReference>
<organism evidence="3 4">
    <name type="scientific">Thermoanaerobacter thermohydrosulfuricus</name>
    <name type="common">Clostridium thermohydrosulfuricum</name>
    <dbReference type="NCBI Taxonomy" id="1516"/>
    <lineage>
        <taxon>Bacteria</taxon>
        <taxon>Bacillati</taxon>
        <taxon>Bacillota</taxon>
        <taxon>Clostridia</taxon>
        <taxon>Thermoanaerobacterales</taxon>
        <taxon>Thermoanaerobacteraceae</taxon>
        <taxon>Thermoanaerobacter</taxon>
    </lineage>
</organism>
<dbReference type="CDD" id="cd24025">
    <property type="entry name" value="ASKHA_NBD_ParM_pCBH-like"/>
    <property type="match status" value="1"/>
</dbReference>
<dbReference type="EMBL" id="FNBS01000019">
    <property type="protein sequence ID" value="SDF64164.1"/>
    <property type="molecule type" value="Genomic_DNA"/>
</dbReference>
<dbReference type="Proteomes" id="UP000183404">
    <property type="component" value="Unassembled WGS sequence"/>
</dbReference>